<dbReference type="Pfam" id="PF00583">
    <property type="entry name" value="Acetyltransf_1"/>
    <property type="match status" value="1"/>
</dbReference>
<evidence type="ECO:0000313" key="2">
    <source>
        <dbReference type="EMBL" id="SEM42728.1"/>
    </source>
</evidence>
<dbReference type="OrthoDB" id="5394658at2"/>
<dbReference type="GO" id="GO:0016747">
    <property type="term" value="F:acyltransferase activity, transferring groups other than amino-acyl groups"/>
    <property type="evidence" value="ECO:0007669"/>
    <property type="project" value="InterPro"/>
</dbReference>
<dbReference type="Gene3D" id="3.40.630.30">
    <property type="match status" value="1"/>
</dbReference>
<accession>A0A1H7YBM5</accession>
<evidence type="ECO:0000259" key="1">
    <source>
        <dbReference type="PROSITE" id="PS51186"/>
    </source>
</evidence>
<reference evidence="2 3" key="1">
    <citation type="submission" date="2016-10" db="EMBL/GenBank/DDBJ databases">
        <authorList>
            <person name="de Groot N.N."/>
        </authorList>
    </citation>
    <scope>NUCLEOTIDE SEQUENCE [LARGE SCALE GENOMIC DNA]</scope>
    <source>
        <strain evidence="2 3">DSM 8423</strain>
    </source>
</reference>
<sequence length="249" mass="29206">MVQGLPIIPSVAKRLRNTNFRKIKALFSSMLLKDQFERFVKLSLLAFQLVYEAILDGKLKDLFHRQMFRHRLLTQVEIDLATLTPPKNILPSDFHFVELIPDEIIKGKLSFAVKSRGFKLKHSIKRGLRIFALIKDFVVVGDLWCVMQYGAGVAINNPDLDMLGIHCKDREAYIYDVFIDPSYRGKNLAVPLQISLQSKLKSEGYRKLYSYYYNDNLPAMRMHRTLKYKEIKKFRASRFFFYKKIEEVI</sequence>
<dbReference type="SUPFAM" id="SSF55729">
    <property type="entry name" value="Acyl-CoA N-acyltransferases (Nat)"/>
    <property type="match status" value="1"/>
</dbReference>
<dbReference type="EMBL" id="FOBS01000015">
    <property type="protein sequence ID" value="SEM42728.1"/>
    <property type="molecule type" value="Genomic_DNA"/>
</dbReference>
<dbReference type="InterPro" id="IPR016181">
    <property type="entry name" value="Acyl_CoA_acyltransferase"/>
</dbReference>
<keyword evidence="2" id="KW-0808">Transferase</keyword>
<proteinExistence type="predicted"/>
<feature type="domain" description="N-acetyltransferase" evidence="1">
    <location>
        <begin position="62"/>
        <end position="246"/>
    </location>
</feature>
<dbReference type="InterPro" id="IPR000182">
    <property type="entry name" value="GNAT_dom"/>
</dbReference>
<gene>
    <name evidence="2" type="ORF">SAMN04489760_11511</name>
</gene>
<dbReference type="Proteomes" id="UP000198744">
    <property type="component" value="Unassembled WGS sequence"/>
</dbReference>
<protein>
    <submittedName>
        <fullName evidence="2">Acetyltransferase (GNAT) family protein</fullName>
    </submittedName>
</protein>
<dbReference type="RefSeq" id="WP_093883690.1">
    <property type="nucleotide sequence ID" value="NZ_FOBS01000015.1"/>
</dbReference>
<keyword evidence="3" id="KW-1185">Reference proteome</keyword>
<organism evidence="2 3">
    <name type="scientific">Syntrophus gentianae</name>
    <dbReference type="NCBI Taxonomy" id="43775"/>
    <lineage>
        <taxon>Bacteria</taxon>
        <taxon>Pseudomonadati</taxon>
        <taxon>Thermodesulfobacteriota</taxon>
        <taxon>Syntrophia</taxon>
        <taxon>Syntrophales</taxon>
        <taxon>Syntrophaceae</taxon>
        <taxon>Syntrophus</taxon>
    </lineage>
</organism>
<dbReference type="PROSITE" id="PS51186">
    <property type="entry name" value="GNAT"/>
    <property type="match status" value="1"/>
</dbReference>
<dbReference type="STRING" id="43775.SAMN04489760_11511"/>
<evidence type="ECO:0000313" key="3">
    <source>
        <dbReference type="Proteomes" id="UP000198744"/>
    </source>
</evidence>
<name>A0A1H7YBM5_9BACT</name>
<dbReference type="AlphaFoldDB" id="A0A1H7YBM5"/>